<name>A0ABY7TD28_9SPHI</name>
<evidence type="ECO:0000256" key="5">
    <source>
        <dbReference type="ARBA" id="ARBA00023237"/>
    </source>
</evidence>
<dbReference type="Proteomes" id="UP001216139">
    <property type="component" value="Chromosome"/>
</dbReference>
<dbReference type="Pfam" id="PF14322">
    <property type="entry name" value="SusD-like_3"/>
    <property type="match status" value="1"/>
</dbReference>
<evidence type="ECO:0000256" key="2">
    <source>
        <dbReference type="ARBA" id="ARBA00006275"/>
    </source>
</evidence>
<evidence type="ECO:0000313" key="8">
    <source>
        <dbReference type="EMBL" id="WCT14253.1"/>
    </source>
</evidence>
<dbReference type="InterPro" id="IPR011990">
    <property type="entry name" value="TPR-like_helical_dom_sf"/>
</dbReference>
<evidence type="ECO:0000313" key="9">
    <source>
        <dbReference type="Proteomes" id="UP001216139"/>
    </source>
</evidence>
<keyword evidence="5" id="KW-0998">Cell outer membrane</keyword>
<evidence type="ECO:0000256" key="1">
    <source>
        <dbReference type="ARBA" id="ARBA00004442"/>
    </source>
</evidence>
<keyword evidence="4" id="KW-0472">Membrane</keyword>
<dbReference type="InterPro" id="IPR033985">
    <property type="entry name" value="SusD-like_N"/>
</dbReference>
<evidence type="ECO:0000256" key="4">
    <source>
        <dbReference type="ARBA" id="ARBA00023136"/>
    </source>
</evidence>
<dbReference type="CDD" id="cd08977">
    <property type="entry name" value="SusD"/>
    <property type="match status" value="1"/>
</dbReference>
<dbReference type="RefSeq" id="WP_273632622.1">
    <property type="nucleotide sequence ID" value="NZ_CP117167.1"/>
</dbReference>
<evidence type="ECO:0000259" key="6">
    <source>
        <dbReference type="Pfam" id="PF07980"/>
    </source>
</evidence>
<evidence type="ECO:0000259" key="7">
    <source>
        <dbReference type="Pfam" id="PF14322"/>
    </source>
</evidence>
<organism evidence="8 9">
    <name type="scientific">Mucilaginibacter jinjuensis</name>
    <dbReference type="NCBI Taxonomy" id="1176721"/>
    <lineage>
        <taxon>Bacteria</taxon>
        <taxon>Pseudomonadati</taxon>
        <taxon>Bacteroidota</taxon>
        <taxon>Sphingobacteriia</taxon>
        <taxon>Sphingobacteriales</taxon>
        <taxon>Sphingobacteriaceae</taxon>
        <taxon>Mucilaginibacter</taxon>
    </lineage>
</organism>
<gene>
    <name evidence="8" type="ORF">PQO05_09940</name>
</gene>
<keyword evidence="9" id="KW-1185">Reference proteome</keyword>
<feature type="domain" description="RagB/SusD" evidence="6">
    <location>
        <begin position="266"/>
        <end position="548"/>
    </location>
</feature>
<keyword evidence="3" id="KW-0732">Signal</keyword>
<feature type="domain" description="SusD-like N-terminal" evidence="7">
    <location>
        <begin position="43"/>
        <end position="223"/>
    </location>
</feature>
<dbReference type="EMBL" id="CP117167">
    <property type="protein sequence ID" value="WCT14253.1"/>
    <property type="molecule type" value="Genomic_DNA"/>
</dbReference>
<dbReference type="SUPFAM" id="SSF48452">
    <property type="entry name" value="TPR-like"/>
    <property type="match status" value="1"/>
</dbReference>
<evidence type="ECO:0000256" key="3">
    <source>
        <dbReference type="ARBA" id="ARBA00022729"/>
    </source>
</evidence>
<dbReference type="InterPro" id="IPR012944">
    <property type="entry name" value="SusD_RagB_dom"/>
</dbReference>
<dbReference type="Pfam" id="PF07980">
    <property type="entry name" value="SusD_RagB"/>
    <property type="match status" value="1"/>
</dbReference>
<protein>
    <submittedName>
        <fullName evidence="8">RagB/SusD family nutrient uptake outer membrane protein</fullName>
    </submittedName>
</protein>
<proteinExistence type="inferred from homology"/>
<comment type="subcellular location">
    <subcellularLocation>
        <location evidence="1">Cell outer membrane</location>
    </subcellularLocation>
</comment>
<sequence length="549" mass="62024">MTTINAIMMMKKHTHKILAIVGFMVAALTLGSCKKDLLDQHPLNQITDETYWQSADDATMFATRMYTYMPQDNFVYYEGMSDNGISNDPNTRRFGNSTQDATISDKEWSYAPMRQAYSFFANVDKVPNMDPALKKRLIAEVKFVLAYRYFIMTTLYGDVPLVNSLITDPNAADIPKTAKAAIVKDELQWLDEAAADLPLSYTGADLGRATKGAALALKTRIYLYTGDYTNAAATAKSVMDLGVYTLYPNYFDFFQKDGDYSSEDIWSFGYTLTVHQNGLRDILGSQALMNGRNILDPTSELVNDYESKNGYYPYTKDPAYVATDPYSNRDPRLRQTVLCPGDIYAYPYFANINQYDPFNNQGDRIGGDLGSRSGYSWCKNVDRYDYVRSGTNNWKAFRYGEVLLNYAEAQNEVGGPSADVIAVLDQIRTRAGMPGISKTFQINGLALTQDNLRNFIRHERRIELAGEGLRYFDVLRWRIGEQVMQGPIYTVDASAGISDISTANGHINKYPKTVIEQRFFNNPKFYQWPIPQSAIDASKGILTQNPLWK</sequence>
<comment type="similarity">
    <text evidence="2">Belongs to the SusD family.</text>
</comment>
<reference evidence="8 9" key="1">
    <citation type="submission" date="2023-02" db="EMBL/GenBank/DDBJ databases">
        <title>Genome sequence of Mucilaginibacter jinjuensis strain KACC 16571.</title>
        <authorList>
            <person name="Kim S."/>
            <person name="Heo J."/>
            <person name="Kwon S.-W."/>
        </authorList>
    </citation>
    <scope>NUCLEOTIDE SEQUENCE [LARGE SCALE GENOMIC DNA]</scope>
    <source>
        <strain evidence="8 9">KACC 16571</strain>
    </source>
</reference>
<dbReference type="Gene3D" id="1.25.40.390">
    <property type="match status" value="1"/>
</dbReference>
<accession>A0ABY7TD28</accession>